<dbReference type="AlphaFoldDB" id="A0A7J9S2H2"/>
<evidence type="ECO:0000313" key="1">
    <source>
        <dbReference type="EMBL" id="MBB6400982.1"/>
    </source>
</evidence>
<protein>
    <submittedName>
        <fullName evidence="1">Valyl-tRNA synthetase</fullName>
    </submittedName>
</protein>
<keyword evidence="1" id="KW-0436">Ligase</keyword>
<dbReference type="GO" id="GO:0004812">
    <property type="term" value="F:aminoacyl-tRNA ligase activity"/>
    <property type="evidence" value="ECO:0007669"/>
    <property type="project" value="UniProtKB-KW"/>
</dbReference>
<proteinExistence type="predicted"/>
<gene>
    <name evidence="1" type="ORF">HNP92_000267</name>
</gene>
<dbReference type="Proteomes" id="UP000536195">
    <property type="component" value="Unassembled WGS sequence"/>
</dbReference>
<dbReference type="RefSeq" id="WP_184229467.1">
    <property type="nucleotide sequence ID" value="NZ_JACHEC010000001.1"/>
</dbReference>
<evidence type="ECO:0000313" key="2">
    <source>
        <dbReference type="Proteomes" id="UP000536195"/>
    </source>
</evidence>
<organism evidence="1 2">
    <name type="scientific">Methanococcus maripaludis</name>
    <name type="common">Methanococcus deltae</name>
    <dbReference type="NCBI Taxonomy" id="39152"/>
    <lineage>
        <taxon>Archaea</taxon>
        <taxon>Methanobacteriati</taxon>
        <taxon>Methanobacteriota</taxon>
        <taxon>Methanomada group</taxon>
        <taxon>Methanococci</taxon>
        <taxon>Methanococcales</taxon>
        <taxon>Methanococcaceae</taxon>
        <taxon>Methanococcus</taxon>
    </lineage>
</organism>
<name>A0A7J9S2H2_METMI</name>
<comment type="caution">
    <text evidence="1">The sequence shown here is derived from an EMBL/GenBank/DDBJ whole genome shotgun (WGS) entry which is preliminary data.</text>
</comment>
<reference evidence="1 2" key="1">
    <citation type="submission" date="2020-08" db="EMBL/GenBank/DDBJ databases">
        <title>Genomic Encyclopedia of Type Strains, Phase IV (KMG-V): Genome sequencing to study the core and pangenomes of soil and plant-associated prokaryotes.</title>
        <authorList>
            <person name="Whitman W."/>
        </authorList>
    </citation>
    <scope>NUCLEOTIDE SEQUENCE [LARGE SCALE GENOMIC DNA]</scope>
    <source>
        <strain evidence="1 2">C11</strain>
    </source>
</reference>
<sequence length="135" mass="15649">MDGPHKMLIFIVVILSAFSPFIGDAIYDYYHDGNTDEIMISYHPNTVYFNGTSGGMDENGTLRLIVTPTDKFRNLTHDEQIKWMNQAGNALRDDAILKNTIEKDTPVFVTFESESYLIEDKWKIDYFGNWSFNYQ</sequence>
<dbReference type="EMBL" id="JACHEC010000001">
    <property type="protein sequence ID" value="MBB6400982.1"/>
    <property type="molecule type" value="Genomic_DNA"/>
</dbReference>
<accession>A0A7J9S2H2</accession>
<keyword evidence="1" id="KW-0030">Aminoacyl-tRNA synthetase</keyword>